<dbReference type="InParanoid" id="A0A0C3E091"/>
<proteinExistence type="predicted"/>
<gene>
    <name evidence="2" type="ORF">OIDMADRAFT_16291</name>
</gene>
<feature type="region of interest" description="Disordered" evidence="1">
    <location>
        <begin position="1"/>
        <end position="93"/>
    </location>
</feature>
<dbReference type="AlphaFoldDB" id="A0A0C3E091"/>
<organism evidence="2 3">
    <name type="scientific">Oidiodendron maius (strain Zn)</name>
    <dbReference type="NCBI Taxonomy" id="913774"/>
    <lineage>
        <taxon>Eukaryota</taxon>
        <taxon>Fungi</taxon>
        <taxon>Dikarya</taxon>
        <taxon>Ascomycota</taxon>
        <taxon>Pezizomycotina</taxon>
        <taxon>Leotiomycetes</taxon>
        <taxon>Leotiomycetes incertae sedis</taxon>
        <taxon>Myxotrichaceae</taxon>
        <taxon>Oidiodendron</taxon>
    </lineage>
</organism>
<evidence type="ECO:0000313" key="3">
    <source>
        <dbReference type="Proteomes" id="UP000054321"/>
    </source>
</evidence>
<reference evidence="3" key="2">
    <citation type="submission" date="2015-01" db="EMBL/GenBank/DDBJ databases">
        <title>Evolutionary Origins and Diversification of the Mycorrhizal Mutualists.</title>
        <authorList>
            <consortium name="DOE Joint Genome Institute"/>
            <consortium name="Mycorrhizal Genomics Consortium"/>
            <person name="Kohler A."/>
            <person name="Kuo A."/>
            <person name="Nagy L.G."/>
            <person name="Floudas D."/>
            <person name="Copeland A."/>
            <person name="Barry K.W."/>
            <person name="Cichocki N."/>
            <person name="Veneault-Fourrey C."/>
            <person name="LaButti K."/>
            <person name="Lindquist E.A."/>
            <person name="Lipzen A."/>
            <person name="Lundell T."/>
            <person name="Morin E."/>
            <person name="Murat C."/>
            <person name="Riley R."/>
            <person name="Ohm R."/>
            <person name="Sun H."/>
            <person name="Tunlid A."/>
            <person name="Henrissat B."/>
            <person name="Grigoriev I.V."/>
            <person name="Hibbett D.S."/>
            <person name="Martin F."/>
        </authorList>
    </citation>
    <scope>NUCLEOTIDE SEQUENCE [LARGE SCALE GENOMIC DNA]</scope>
    <source>
        <strain evidence="3">Zn</strain>
    </source>
</reference>
<dbReference type="OrthoDB" id="5151921at2759"/>
<keyword evidence="3" id="KW-1185">Reference proteome</keyword>
<dbReference type="EMBL" id="KN832870">
    <property type="protein sequence ID" value="KIN07728.1"/>
    <property type="molecule type" value="Genomic_DNA"/>
</dbReference>
<dbReference type="Proteomes" id="UP000054321">
    <property type="component" value="Unassembled WGS sequence"/>
</dbReference>
<sequence>MHIPIPEPKPSPDLYNASPRLPKLATSPNNDSSISIGKDDKEVMEEEAVRRGSRSSAHPAELDDPESEMLKRARGKGEEKIPAQENLLDVEDHEPVMMSATSYPGQEWNPYAGGVYEDYL</sequence>
<feature type="compositionally biased region" description="Polar residues" evidence="1">
    <location>
        <begin position="26"/>
        <end position="35"/>
    </location>
</feature>
<feature type="non-terminal residue" evidence="2">
    <location>
        <position position="120"/>
    </location>
</feature>
<feature type="compositionally biased region" description="Basic and acidic residues" evidence="1">
    <location>
        <begin position="68"/>
        <end position="82"/>
    </location>
</feature>
<name>A0A0C3E091_OIDMZ</name>
<accession>A0A0C3E091</accession>
<reference evidence="2 3" key="1">
    <citation type="submission" date="2014-04" db="EMBL/GenBank/DDBJ databases">
        <authorList>
            <consortium name="DOE Joint Genome Institute"/>
            <person name="Kuo A."/>
            <person name="Martino E."/>
            <person name="Perotto S."/>
            <person name="Kohler A."/>
            <person name="Nagy L.G."/>
            <person name="Floudas D."/>
            <person name="Copeland A."/>
            <person name="Barry K.W."/>
            <person name="Cichocki N."/>
            <person name="Veneault-Fourrey C."/>
            <person name="LaButti K."/>
            <person name="Lindquist E.A."/>
            <person name="Lipzen A."/>
            <person name="Lundell T."/>
            <person name="Morin E."/>
            <person name="Murat C."/>
            <person name="Sun H."/>
            <person name="Tunlid A."/>
            <person name="Henrissat B."/>
            <person name="Grigoriev I.V."/>
            <person name="Hibbett D.S."/>
            <person name="Martin F."/>
            <person name="Nordberg H.P."/>
            <person name="Cantor M.N."/>
            <person name="Hua S.X."/>
        </authorList>
    </citation>
    <scope>NUCLEOTIDE SEQUENCE [LARGE SCALE GENOMIC DNA]</scope>
    <source>
        <strain evidence="2 3">Zn</strain>
    </source>
</reference>
<evidence type="ECO:0000256" key="1">
    <source>
        <dbReference type="SAM" id="MobiDB-lite"/>
    </source>
</evidence>
<dbReference type="HOGENOM" id="CLU_2055285_0_0_1"/>
<protein>
    <submittedName>
        <fullName evidence="2">Uncharacterized protein</fullName>
    </submittedName>
</protein>
<feature type="compositionally biased region" description="Pro residues" evidence="1">
    <location>
        <begin position="1"/>
        <end position="11"/>
    </location>
</feature>
<evidence type="ECO:0000313" key="2">
    <source>
        <dbReference type="EMBL" id="KIN07728.1"/>
    </source>
</evidence>